<dbReference type="AlphaFoldDB" id="A0AA40I5T0"/>
<dbReference type="PANTHER" id="PTHR24417">
    <property type="entry name" value="SERINE/THREONINE-PROTEIN KINASE LMTK1"/>
    <property type="match status" value="1"/>
</dbReference>
<feature type="region of interest" description="Disordered" evidence="12">
    <location>
        <begin position="1"/>
        <end position="53"/>
    </location>
</feature>
<reference evidence="14" key="1">
    <citation type="submission" date="2023-06" db="EMBL/GenBank/DDBJ databases">
        <title>Reference genome for the Northern bat (Eptesicus nilssonii), a most northern bat species.</title>
        <authorList>
            <person name="Laine V.N."/>
            <person name="Pulliainen A.T."/>
            <person name="Lilley T.M."/>
        </authorList>
    </citation>
    <scope>NUCLEOTIDE SEQUENCE</scope>
    <source>
        <strain evidence="14">BLF_Eptnil</strain>
        <tissue evidence="14">Kidney</tissue>
    </source>
</reference>
<organism evidence="14 15">
    <name type="scientific">Cnephaeus nilssonii</name>
    <name type="common">Northern bat</name>
    <name type="synonym">Eptesicus nilssonii</name>
    <dbReference type="NCBI Taxonomy" id="3371016"/>
    <lineage>
        <taxon>Eukaryota</taxon>
        <taxon>Metazoa</taxon>
        <taxon>Chordata</taxon>
        <taxon>Craniata</taxon>
        <taxon>Vertebrata</taxon>
        <taxon>Euteleostomi</taxon>
        <taxon>Mammalia</taxon>
        <taxon>Eutheria</taxon>
        <taxon>Laurasiatheria</taxon>
        <taxon>Chiroptera</taxon>
        <taxon>Yangochiroptera</taxon>
        <taxon>Vespertilionidae</taxon>
        <taxon>Cnephaeus</taxon>
    </lineage>
</organism>
<dbReference type="CDD" id="cd19711">
    <property type="entry name" value="bHLH_TS_MIST1"/>
    <property type="match status" value="1"/>
</dbReference>
<keyword evidence="3" id="KW-0597">Phosphoprotein</keyword>
<feature type="region of interest" description="Disordered" evidence="12">
    <location>
        <begin position="99"/>
        <end position="194"/>
    </location>
</feature>
<evidence type="ECO:0000256" key="5">
    <source>
        <dbReference type="ARBA" id="ARBA00023125"/>
    </source>
</evidence>
<dbReference type="PROSITE" id="PS50888">
    <property type="entry name" value="BHLH"/>
    <property type="match status" value="1"/>
</dbReference>
<evidence type="ECO:0000256" key="10">
    <source>
        <dbReference type="ARBA" id="ARBA00076138"/>
    </source>
</evidence>
<evidence type="ECO:0000313" key="15">
    <source>
        <dbReference type="Proteomes" id="UP001177744"/>
    </source>
</evidence>
<feature type="region of interest" description="Disordered" evidence="12">
    <location>
        <begin position="249"/>
        <end position="353"/>
    </location>
</feature>
<keyword evidence="2" id="KW-0678">Repressor</keyword>
<sequence length="455" mass="49577">MLDLSEDGIDADEEDENSDDSDEDLRAFSLHSLSSESEDEVEHPVPVILSSDDGRHLRSLLKRPVVAAAAEQLPDGGNREKKAVTFFDDVTVYLFDQETPTKELGHCGAEARGPERSSPAPSSGSPYLSRCINSESSTDEEGGGFEWDDDFSPDPFMSKTTSNLLSSKPSLQTSKYFSPPPPPRSAEQSWPQTAPYSRFSISPASIASFSLTHLTDSDIEPGGEGVLAWGLSWETRPPVLECVLTCCFPGGSKGPPQSRHPRDNQSGAMKTKNRPPRRRVPPQNTEATPGEQTPDRPQPASGAPLAKGLRSRTARAQGVRAEGGRRRPGLSGQAGRRESSVQRRLESNERERQRMHTLNNAFQALREVIPHVRADKKLSKIETLTLAKNYIKSLTATILTMSSGRLPGLEGPGPKLYQHYQQQQAAGGALGAAEAQPEGHLHKYSTQIHSLREGS</sequence>
<comment type="caution">
    <text evidence="14">The sequence shown here is derived from an EMBL/GenBank/DDBJ whole genome shotgun (WGS) entry which is preliminary data.</text>
</comment>
<feature type="compositionally biased region" description="Acidic residues" evidence="12">
    <location>
        <begin position="1"/>
        <end position="23"/>
    </location>
</feature>
<keyword evidence="4" id="KW-0805">Transcription regulation</keyword>
<dbReference type="FunFam" id="4.10.280.10:FF:000065">
    <property type="entry name" value="class A basic helix-loop-helix protein 15"/>
    <property type="match status" value="1"/>
</dbReference>
<dbReference type="Proteomes" id="UP001177744">
    <property type="component" value="Unassembled WGS sequence"/>
</dbReference>
<evidence type="ECO:0000256" key="12">
    <source>
        <dbReference type="SAM" id="MobiDB-lite"/>
    </source>
</evidence>
<feature type="compositionally biased region" description="Basic and acidic residues" evidence="12">
    <location>
        <begin position="335"/>
        <end position="353"/>
    </location>
</feature>
<dbReference type="InterPro" id="IPR011598">
    <property type="entry name" value="bHLH_dom"/>
</dbReference>
<comment type="subcellular location">
    <subcellularLocation>
        <location evidence="1">Nucleus</location>
    </subcellularLocation>
</comment>
<evidence type="ECO:0000259" key="13">
    <source>
        <dbReference type="PROSITE" id="PS50888"/>
    </source>
</evidence>
<evidence type="ECO:0000256" key="9">
    <source>
        <dbReference type="ARBA" id="ARBA00067368"/>
    </source>
</evidence>
<dbReference type="SMART" id="SM00353">
    <property type="entry name" value="HLH"/>
    <property type="match status" value="1"/>
</dbReference>
<dbReference type="PANTHER" id="PTHR24417:SF8">
    <property type="entry name" value="SERINE_THREONINE-PROTEIN KINASE LMTK2"/>
    <property type="match status" value="1"/>
</dbReference>
<name>A0AA40I5T0_CNENI</name>
<feature type="compositionally biased region" description="Polar residues" evidence="12">
    <location>
        <begin position="119"/>
        <end position="136"/>
    </location>
</feature>
<dbReference type="Gene3D" id="4.10.280.10">
    <property type="entry name" value="Helix-loop-helix DNA-binding domain"/>
    <property type="match status" value="1"/>
</dbReference>
<evidence type="ECO:0000256" key="4">
    <source>
        <dbReference type="ARBA" id="ARBA00023015"/>
    </source>
</evidence>
<keyword evidence="15" id="KW-1185">Reference proteome</keyword>
<dbReference type="InterPro" id="IPR036638">
    <property type="entry name" value="HLH_DNA-bd_sf"/>
</dbReference>
<keyword evidence="7" id="KW-0539">Nucleus</keyword>
<evidence type="ECO:0000256" key="7">
    <source>
        <dbReference type="ARBA" id="ARBA00023242"/>
    </source>
</evidence>
<accession>A0AA40I5T0</accession>
<dbReference type="GO" id="GO:0004672">
    <property type="term" value="F:protein kinase activity"/>
    <property type="evidence" value="ECO:0007669"/>
    <property type="project" value="TreeGrafter"/>
</dbReference>
<evidence type="ECO:0000256" key="8">
    <source>
        <dbReference type="ARBA" id="ARBA00064489"/>
    </source>
</evidence>
<dbReference type="SUPFAM" id="SSF47459">
    <property type="entry name" value="HLH, helix-loop-helix DNA-binding domain"/>
    <property type="match status" value="1"/>
</dbReference>
<keyword evidence="5" id="KW-0238">DNA-binding</keyword>
<dbReference type="GO" id="GO:0046983">
    <property type="term" value="F:protein dimerization activity"/>
    <property type="evidence" value="ECO:0007669"/>
    <property type="project" value="InterPro"/>
</dbReference>
<gene>
    <name evidence="14" type="ORF">QTO34_016363</name>
</gene>
<dbReference type="GO" id="GO:0005634">
    <property type="term" value="C:nucleus"/>
    <property type="evidence" value="ECO:0007669"/>
    <property type="project" value="UniProtKB-SubCell"/>
</dbReference>
<dbReference type="EMBL" id="JAULJE010000005">
    <property type="protein sequence ID" value="KAK1343583.1"/>
    <property type="molecule type" value="Genomic_DNA"/>
</dbReference>
<evidence type="ECO:0000313" key="14">
    <source>
        <dbReference type="EMBL" id="KAK1343583.1"/>
    </source>
</evidence>
<evidence type="ECO:0000256" key="3">
    <source>
        <dbReference type="ARBA" id="ARBA00022553"/>
    </source>
</evidence>
<feature type="compositionally biased region" description="Acidic residues" evidence="12">
    <location>
        <begin position="137"/>
        <end position="152"/>
    </location>
</feature>
<feature type="compositionally biased region" description="Polar residues" evidence="12">
    <location>
        <begin position="158"/>
        <end position="176"/>
    </location>
</feature>
<evidence type="ECO:0000256" key="11">
    <source>
        <dbReference type="ARBA" id="ARBA00077672"/>
    </source>
</evidence>
<comment type="subunit">
    <text evidence="8">Forms homodimers or heterodimers with TCF3 gene products E12 and E47. These dimers bind to the E-box site, however, heterodimer with MYOD1 does not bind target DNA.</text>
</comment>
<evidence type="ECO:0000256" key="6">
    <source>
        <dbReference type="ARBA" id="ARBA00023163"/>
    </source>
</evidence>
<feature type="compositionally biased region" description="Basic residues" evidence="12">
    <location>
        <begin position="271"/>
        <end position="280"/>
    </location>
</feature>
<dbReference type="Pfam" id="PF00010">
    <property type="entry name" value="HLH"/>
    <property type="match status" value="1"/>
</dbReference>
<protein>
    <recommendedName>
        <fullName evidence="9">Class A basic helix-loop-helix protein 15</fullName>
    </recommendedName>
    <alternativeName>
        <fullName evidence="11">Class B basic helix-loop-helix protein 8</fullName>
    </alternativeName>
    <alternativeName>
        <fullName evidence="10">Muscle, intestine and stomach expression 1</fullName>
    </alternativeName>
</protein>
<evidence type="ECO:0000256" key="2">
    <source>
        <dbReference type="ARBA" id="ARBA00022491"/>
    </source>
</evidence>
<keyword evidence="6" id="KW-0804">Transcription</keyword>
<proteinExistence type="predicted"/>
<dbReference type="GO" id="GO:0003677">
    <property type="term" value="F:DNA binding"/>
    <property type="evidence" value="ECO:0007669"/>
    <property type="project" value="UniProtKB-KW"/>
</dbReference>
<evidence type="ECO:0000256" key="1">
    <source>
        <dbReference type="ARBA" id="ARBA00004123"/>
    </source>
</evidence>
<feature type="domain" description="BHLH" evidence="13">
    <location>
        <begin position="342"/>
        <end position="394"/>
    </location>
</feature>